<dbReference type="GO" id="GO:0005829">
    <property type="term" value="C:cytosol"/>
    <property type="evidence" value="ECO:0007669"/>
    <property type="project" value="TreeGrafter"/>
</dbReference>
<dbReference type="GO" id="GO:0009249">
    <property type="term" value="P:protein lipoylation"/>
    <property type="evidence" value="ECO:0007669"/>
    <property type="project" value="TreeGrafter"/>
</dbReference>
<evidence type="ECO:0000313" key="3">
    <source>
        <dbReference type="Proteomes" id="UP000198564"/>
    </source>
</evidence>
<keyword evidence="3" id="KW-1185">Reference proteome</keyword>
<dbReference type="PANTHER" id="PTHR11715:SF3">
    <property type="entry name" value="GLYCINE CLEAVAGE SYSTEM H PROTEIN-RELATED"/>
    <property type="match status" value="1"/>
</dbReference>
<accession>A0A1H6VQP5</accession>
<proteinExistence type="predicted"/>
<dbReference type="GO" id="GO:0019464">
    <property type="term" value="P:glycine decarboxylation via glycine cleavage system"/>
    <property type="evidence" value="ECO:0007669"/>
    <property type="project" value="InterPro"/>
</dbReference>
<name>A0A1H6VQP5_9LACT</name>
<organism evidence="2 3">
    <name type="scientific">Alkalibacterium gilvum</name>
    <dbReference type="NCBI Taxonomy" id="1130080"/>
    <lineage>
        <taxon>Bacteria</taxon>
        <taxon>Bacillati</taxon>
        <taxon>Bacillota</taxon>
        <taxon>Bacilli</taxon>
        <taxon>Lactobacillales</taxon>
        <taxon>Carnobacteriaceae</taxon>
        <taxon>Alkalibacterium</taxon>
    </lineage>
</organism>
<dbReference type="RefSeq" id="WP_177170581.1">
    <property type="nucleotide sequence ID" value="NZ_FNYW01000067.1"/>
</dbReference>
<dbReference type="PANTHER" id="PTHR11715">
    <property type="entry name" value="GLYCINE CLEAVAGE SYSTEM H PROTEIN"/>
    <property type="match status" value="1"/>
</dbReference>
<reference evidence="3" key="1">
    <citation type="submission" date="2016-10" db="EMBL/GenBank/DDBJ databases">
        <authorList>
            <person name="Varghese N."/>
            <person name="Submissions S."/>
        </authorList>
    </citation>
    <scope>NUCLEOTIDE SEQUENCE [LARGE SCALE GENOMIC DNA]</scope>
    <source>
        <strain evidence="3">DSM 25751</strain>
    </source>
</reference>
<dbReference type="Pfam" id="PF01597">
    <property type="entry name" value="GCV_H"/>
    <property type="match status" value="1"/>
</dbReference>
<dbReference type="InterPro" id="IPR033753">
    <property type="entry name" value="GCV_H/Fam206"/>
</dbReference>
<dbReference type="InterPro" id="IPR011053">
    <property type="entry name" value="Single_hybrid_motif"/>
</dbReference>
<dbReference type="InterPro" id="IPR002930">
    <property type="entry name" value="GCV_H"/>
</dbReference>
<dbReference type="EMBL" id="FNYW01000067">
    <property type="protein sequence ID" value="SEJ06943.1"/>
    <property type="molecule type" value="Genomic_DNA"/>
</dbReference>
<dbReference type="SUPFAM" id="SSF51230">
    <property type="entry name" value="Single hybrid motif"/>
    <property type="match status" value="1"/>
</dbReference>
<dbReference type="Proteomes" id="UP000198564">
    <property type="component" value="Unassembled WGS sequence"/>
</dbReference>
<dbReference type="STRING" id="1130080.SAMN04488113_1671"/>
<sequence length="122" mass="13731">MTLKYHENGIWIEKINENDFRIGLSEKGQDDVGEVMFAEIIEHAGSLSKGDPIINVEGAKAVTEMTLPFSAAVKEKHKQVEDDPSLLNSEDKNDNWILVVNNVDPKVWNALDTELVFDSYNN</sequence>
<dbReference type="CDD" id="cd06848">
    <property type="entry name" value="GCS_H"/>
    <property type="match status" value="1"/>
</dbReference>
<evidence type="ECO:0000313" key="2">
    <source>
        <dbReference type="EMBL" id="SEJ06943.1"/>
    </source>
</evidence>
<gene>
    <name evidence="2" type="ORF">SAMN04488113_1671</name>
</gene>
<dbReference type="AlphaFoldDB" id="A0A1H6VQP5"/>
<dbReference type="Gene3D" id="2.40.50.100">
    <property type="match status" value="1"/>
</dbReference>
<protein>
    <submittedName>
        <fullName evidence="2">Glycine cleavage system H protein</fullName>
    </submittedName>
</protein>
<keyword evidence="1" id="KW-0450">Lipoyl</keyword>
<dbReference type="GO" id="GO:0005960">
    <property type="term" value="C:glycine cleavage complex"/>
    <property type="evidence" value="ECO:0007669"/>
    <property type="project" value="InterPro"/>
</dbReference>
<evidence type="ECO:0000256" key="1">
    <source>
        <dbReference type="ARBA" id="ARBA00022823"/>
    </source>
</evidence>